<organism evidence="8 9">
    <name type="scientific">Clostridium cavendishii DSM 21758</name>
    <dbReference type="NCBI Taxonomy" id="1121302"/>
    <lineage>
        <taxon>Bacteria</taxon>
        <taxon>Bacillati</taxon>
        <taxon>Bacillota</taxon>
        <taxon>Clostridia</taxon>
        <taxon>Eubacteriales</taxon>
        <taxon>Clostridiaceae</taxon>
        <taxon>Clostridium</taxon>
    </lineage>
</organism>
<dbReference type="OrthoDB" id="8772092at2"/>
<dbReference type="EC" id="3.5.4.4" evidence="3"/>
<dbReference type="STRING" id="1121302.SAMN02745163_01314"/>
<name>A0A1M6GKH9_9CLOT</name>
<evidence type="ECO:0000256" key="5">
    <source>
        <dbReference type="ARBA" id="ARBA00022801"/>
    </source>
</evidence>
<dbReference type="Gene3D" id="3.20.20.140">
    <property type="entry name" value="Metal-dependent hydrolases"/>
    <property type="match status" value="2"/>
</dbReference>
<dbReference type="GO" id="GO:0046103">
    <property type="term" value="P:inosine biosynthetic process"/>
    <property type="evidence" value="ECO:0007669"/>
    <property type="project" value="TreeGrafter"/>
</dbReference>
<evidence type="ECO:0000256" key="6">
    <source>
        <dbReference type="ARBA" id="ARBA00022833"/>
    </source>
</evidence>
<accession>A0A1M6GKH9</accession>
<sequence>MQMNTKIREILNVALIPFKDLFFFEEDTFLKIADPSEKKNKSFLLEELVYKISETSEIKNLDEVYLILNKYYPFLREREINEDKVYECYYENLRKFTTTLISHRNGKIVYKYWKNNLDDEFIGPYEEYKKIEVFRNINSIISMDLFTILYMIKNNIVDFRELDGYYSDISLADSQLDDLLVKGVAENHLHANSGFNFILLWEQLMNQRIKAKNIKKVKYFKNGEGEFKENPHRYFILAAIYRNIVMFYMKYQNDSDITIEEYCKGELKNIKNILLVVSGQEKEITNIELLKLLEDLNKQYQIKDNDKKEDIVFRIFTECKGINTYGENVFLMKAFTKYEETKEPFLFKILLKYIRIKNEFYQQVVQSSTIKGLDNFSNFFDRATKFLGSSGLSDEAYYELLFRTLFQNEYLKRLELRFSISKNESDFKKNLLSILSAYKKVIDDEYSTNEDSNVDFPRIGLVFHLIKRKDEDGDEKCWLAFDGKSNPSEISFKKIQEDYDVLIQNLLNLRNESPYLSYFILGIDAANLENNTPVQVFAPIYKRARDSSIDSLIKQGKDGSSVRYKSLCYTFHAGEEFRHILSGLRRIHEVVTFCKFHSGDRIGHAIALGIDPNKWVNANTVVILPRGEYLDNLLWVWGVYTNSISKNVAVNLFLEREIYSLAKDIFKNMNGINIPMLYEAYQLRFNKFQKNENYKKSAENLIENNNEVLCVKIEKHQSSIWNAEKITHAYNCKCYLDKISEPIYVQSNNIQKEIINEVKRELVNELSTKGIVVEINPSSNTSIGELDAVFDSQAYNINNVEGFEENNVLININSDNPLIFNTNISNEYAYMYYGMLNKGFGKEKALEWIEKLRKSGMETSFIDNKLSNTQYYQYLCEVLNKYSK</sequence>
<dbReference type="GO" id="GO:0005829">
    <property type="term" value="C:cytosol"/>
    <property type="evidence" value="ECO:0007669"/>
    <property type="project" value="TreeGrafter"/>
</dbReference>
<dbReference type="Pfam" id="PF00962">
    <property type="entry name" value="A_deaminase"/>
    <property type="match status" value="1"/>
</dbReference>
<keyword evidence="6" id="KW-0862">Zinc</keyword>
<gene>
    <name evidence="8" type="ORF">SAMN02745163_01314</name>
</gene>
<proteinExistence type="inferred from homology"/>
<evidence type="ECO:0000256" key="4">
    <source>
        <dbReference type="ARBA" id="ARBA00022723"/>
    </source>
</evidence>
<keyword evidence="9" id="KW-1185">Reference proteome</keyword>
<dbReference type="GO" id="GO:0043103">
    <property type="term" value="P:hypoxanthine salvage"/>
    <property type="evidence" value="ECO:0007669"/>
    <property type="project" value="TreeGrafter"/>
</dbReference>
<feature type="domain" description="Adenosine deaminase" evidence="7">
    <location>
        <begin position="760"/>
        <end position="867"/>
    </location>
</feature>
<dbReference type="SUPFAM" id="SSF51556">
    <property type="entry name" value="Metallo-dependent hydrolases"/>
    <property type="match status" value="1"/>
</dbReference>
<protein>
    <recommendedName>
        <fullName evidence="3">adenosine deaminase</fullName>
        <ecNumber evidence="3">3.5.4.4</ecNumber>
    </recommendedName>
</protein>
<keyword evidence="4" id="KW-0479">Metal-binding</keyword>
<keyword evidence="5" id="KW-0378">Hydrolase</keyword>
<dbReference type="Proteomes" id="UP000184310">
    <property type="component" value="Unassembled WGS sequence"/>
</dbReference>
<comment type="similarity">
    <text evidence="2">Belongs to the metallo-dependent hydrolases superfamily. Adenosine and AMP deaminases family.</text>
</comment>
<dbReference type="PANTHER" id="PTHR11409:SF43">
    <property type="entry name" value="ADENOSINE DEAMINASE"/>
    <property type="match status" value="1"/>
</dbReference>
<evidence type="ECO:0000256" key="1">
    <source>
        <dbReference type="ARBA" id="ARBA00001947"/>
    </source>
</evidence>
<evidence type="ECO:0000256" key="2">
    <source>
        <dbReference type="ARBA" id="ARBA00006676"/>
    </source>
</evidence>
<dbReference type="EMBL" id="FQZB01000006">
    <property type="protein sequence ID" value="SHJ10457.1"/>
    <property type="molecule type" value="Genomic_DNA"/>
</dbReference>
<dbReference type="GO" id="GO:0046872">
    <property type="term" value="F:metal ion binding"/>
    <property type="evidence" value="ECO:0007669"/>
    <property type="project" value="UniProtKB-KW"/>
</dbReference>
<evidence type="ECO:0000313" key="8">
    <source>
        <dbReference type="EMBL" id="SHJ10457.1"/>
    </source>
</evidence>
<comment type="cofactor">
    <cofactor evidence="1">
        <name>Zn(2+)</name>
        <dbReference type="ChEBI" id="CHEBI:29105"/>
    </cofactor>
</comment>
<dbReference type="InterPro" id="IPR006330">
    <property type="entry name" value="Ado/ade_deaminase"/>
</dbReference>
<dbReference type="AlphaFoldDB" id="A0A1M6GKH9"/>
<evidence type="ECO:0000256" key="3">
    <source>
        <dbReference type="ARBA" id="ARBA00012784"/>
    </source>
</evidence>
<evidence type="ECO:0000313" key="9">
    <source>
        <dbReference type="Proteomes" id="UP000184310"/>
    </source>
</evidence>
<dbReference type="InterPro" id="IPR001365">
    <property type="entry name" value="A_deaminase_dom"/>
</dbReference>
<evidence type="ECO:0000259" key="7">
    <source>
        <dbReference type="Pfam" id="PF00962"/>
    </source>
</evidence>
<dbReference type="GO" id="GO:0006154">
    <property type="term" value="P:adenosine catabolic process"/>
    <property type="evidence" value="ECO:0007669"/>
    <property type="project" value="TreeGrafter"/>
</dbReference>
<dbReference type="PANTHER" id="PTHR11409">
    <property type="entry name" value="ADENOSINE DEAMINASE"/>
    <property type="match status" value="1"/>
</dbReference>
<reference evidence="8 9" key="1">
    <citation type="submission" date="2016-11" db="EMBL/GenBank/DDBJ databases">
        <authorList>
            <person name="Jaros S."/>
            <person name="Januszkiewicz K."/>
            <person name="Wedrychowicz H."/>
        </authorList>
    </citation>
    <scope>NUCLEOTIDE SEQUENCE [LARGE SCALE GENOMIC DNA]</scope>
    <source>
        <strain evidence="8 9">DSM 21758</strain>
    </source>
</reference>
<dbReference type="GO" id="GO:0004000">
    <property type="term" value="F:adenosine deaminase activity"/>
    <property type="evidence" value="ECO:0007669"/>
    <property type="project" value="TreeGrafter"/>
</dbReference>
<dbReference type="InterPro" id="IPR032466">
    <property type="entry name" value="Metal_Hydrolase"/>
</dbReference>